<protein>
    <recommendedName>
        <fullName evidence="2">DUF1468 domain-containing protein</fullName>
    </recommendedName>
</protein>
<evidence type="ECO:0000256" key="1">
    <source>
        <dbReference type="SAM" id="Phobius"/>
    </source>
</evidence>
<proteinExistence type="predicted"/>
<feature type="transmembrane region" description="Helical" evidence="1">
    <location>
        <begin position="125"/>
        <end position="145"/>
    </location>
</feature>
<organism evidence="3 4">
    <name type="scientific">Methylobacterium isbiliense</name>
    <dbReference type="NCBI Taxonomy" id="315478"/>
    <lineage>
        <taxon>Bacteria</taxon>
        <taxon>Pseudomonadati</taxon>
        <taxon>Pseudomonadota</taxon>
        <taxon>Alphaproteobacteria</taxon>
        <taxon>Hyphomicrobiales</taxon>
        <taxon>Methylobacteriaceae</taxon>
        <taxon>Methylobacterium</taxon>
    </lineage>
</organism>
<dbReference type="Pfam" id="PF07331">
    <property type="entry name" value="TctB"/>
    <property type="match status" value="1"/>
</dbReference>
<feature type="transmembrane region" description="Helical" evidence="1">
    <location>
        <begin position="88"/>
        <end position="119"/>
    </location>
</feature>
<dbReference type="EMBL" id="BPQQ01000091">
    <property type="protein sequence ID" value="GJE03820.1"/>
    <property type="molecule type" value="Genomic_DNA"/>
</dbReference>
<evidence type="ECO:0000313" key="4">
    <source>
        <dbReference type="Proteomes" id="UP001055153"/>
    </source>
</evidence>
<evidence type="ECO:0000259" key="2">
    <source>
        <dbReference type="Pfam" id="PF07331"/>
    </source>
</evidence>
<dbReference type="InterPro" id="IPR009936">
    <property type="entry name" value="DUF1468"/>
</dbReference>
<dbReference type="Proteomes" id="UP001055153">
    <property type="component" value="Unassembled WGS sequence"/>
</dbReference>
<keyword evidence="1" id="KW-0472">Membrane</keyword>
<keyword evidence="1" id="KW-1133">Transmembrane helix</keyword>
<sequence>MAAPRVPAAPRGGADVWAGLFWLAVSLGVVWAGRDLGIGEVAAPGSGFLLFWAGLMMSGFSLAILWTAVTAGGPGLAALWAGARWQKVVLTVASLAAYAALLDRLGFLLATIPLMLVLLRGIDPVRWRIALPVAALSTVGLWWVLKRLLLIQLPAGAFGIG</sequence>
<evidence type="ECO:0000313" key="3">
    <source>
        <dbReference type="EMBL" id="GJE03820.1"/>
    </source>
</evidence>
<comment type="caution">
    <text evidence="3">The sequence shown here is derived from an EMBL/GenBank/DDBJ whole genome shotgun (WGS) entry which is preliminary data.</text>
</comment>
<keyword evidence="4" id="KW-1185">Reference proteome</keyword>
<feature type="domain" description="DUF1468" evidence="2">
    <location>
        <begin position="17"/>
        <end position="154"/>
    </location>
</feature>
<dbReference type="RefSeq" id="WP_238241198.1">
    <property type="nucleotide sequence ID" value="NZ_BPQQ01000091.1"/>
</dbReference>
<keyword evidence="1" id="KW-0812">Transmembrane</keyword>
<feature type="transmembrane region" description="Helical" evidence="1">
    <location>
        <begin position="48"/>
        <end position="81"/>
    </location>
</feature>
<accession>A0ABQ4SMS0</accession>
<reference evidence="3" key="2">
    <citation type="submission" date="2021-08" db="EMBL/GenBank/DDBJ databases">
        <authorList>
            <person name="Tani A."/>
            <person name="Ola A."/>
            <person name="Ogura Y."/>
            <person name="Katsura K."/>
            <person name="Hayashi T."/>
        </authorList>
    </citation>
    <scope>NUCLEOTIDE SEQUENCE</scope>
    <source>
        <strain evidence="3">DSM 17168</strain>
    </source>
</reference>
<reference evidence="3" key="1">
    <citation type="journal article" date="2021" name="Front. Microbiol.">
        <title>Comprehensive Comparative Genomics and Phenotyping of Methylobacterium Species.</title>
        <authorList>
            <person name="Alessa O."/>
            <person name="Ogura Y."/>
            <person name="Fujitani Y."/>
            <person name="Takami H."/>
            <person name="Hayashi T."/>
            <person name="Sahin N."/>
            <person name="Tani A."/>
        </authorList>
    </citation>
    <scope>NUCLEOTIDE SEQUENCE</scope>
    <source>
        <strain evidence="3">DSM 17168</strain>
    </source>
</reference>
<gene>
    <name evidence="3" type="ORF">GMJLKIPL_5777</name>
</gene>
<name>A0ABQ4SMS0_9HYPH</name>